<comment type="caution">
    <text evidence="2">The sequence shown here is derived from an EMBL/GenBank/DDBJ whole genome shotgun (WGS) entry which is preliminary data.</text>
</comment>
<evidence type="ECO:0000313" key="2">
    <source>
        <dbReference type="EMBL" id="MFC3202443.1"/>
    </source>
</evidence>
<organism evidence="2 3">
    <name type="scientific">Alteromonas oceani</name>
    <dbReference type="NCBI Taxonomy" id="2071609"/>
    <lineage>
        <taxon>Bacteria</taxon>
        <taxon>Pseudomonadati</taxon>
        <taxon>Pseudomonadota</taxon>
        <taxon>Gammaproteobacteria</taxon>
        <taxon>Alteromonadales</taxon>
        <taxon>Alteromonadaceae</taxon>
        <taxon>Alteromonas/Salinimonas group</taxon>
        <taxon>Alteromonas</taxon>
    </lineage>
</organism>
<protein>
    <submittedName>
        <fullName evidence="2">FRG domain-containing protein</fullName>
    </submittedName>
</protein>
<name>A0ABV7JWU3_9ALTE</name>
<accession>A0ABV7JWU3</accession>
<proteinExistence type="predicted"/>
<reference evidence="3" key="1">
    <citation type="journal article" date="2019" name="Int. J. Syst. Evol. Microbiol.">
        <title>The Global Catalogue of Microorganisms (GCM) 10K type strain sequencing project: providing services to taxonomists for standard genome sequencing and annotation.</title>
        <authorList>
            <consortium name="The Broad Institute Genomics Platform"/>
            <consortium name="The Broad Institute Genome Sequencing Center for Infectious Disease"/>
            <person name="Wu L."/>
            <person name="Ma J."/>
        </authorList>
    </citation>
    <scope>NUCLEOTIDE SEQUENCE [LARGE SCALE GENOMIC DNA]</scope>
    <source>
        <strain evidence="3">KCTC 52449</strain>
    </source>
</reference>
<dbReference type="SMART" id="SM00901">
    <property type="entry name" value="FRG"/>
    <property type="match status" value="1"/>
</dbReference>
<feature type="domain" description="FRG" evidence="1">
    <location>
        <begin position="30"/>
        <end position="129"/>
    </location>
</feature>
<dbReference type="Proteomes" id="UP001595477">
    <property type="component" value="Unassembled WGS sequence"/>
</dbReference>
<keyword evidence="3" id="KW-1185">Reference proteome</keyword>
<sequence>METHRLFDSYPCASEFEMILRQIEIASDSSAKIRLFRGQKAGYPLIPKVARKNPQSITQEIEIQLMREFRRQLAQSEHISNMNEWDTLVYGQHFGLATRLLDWTTNPLVATWFALKRTHYEKSEKGFLFILETNESIVDENTLCKSPFDIEKTRVLKPSLNNSRIIAQSGWFTVHANYKGDLGFCNLADDERSGIKISVIGISDYRQKIISKLNLLGVNDISVFPGPEGVANHINWEFNHWL</sequence>
<dbReference type="InterPro" id="IPR014966">
    <property type="entry name" value="FRG-dom"/>
</dbReference>
<evidence type="ECO:0000313" key="3">
    <source>
        <dbReference type="Proteomes" id="UP001595477"/>
    </source>
</evidence>
<evidence type="ECO:0000259" key="1">
    <source>
        <dbReference type="SMART" id="SM00901"/>
    </source>
</evidence>
<dbReference type="EMBL" id="JBHRSX010000022">
    <property type="protein sequence ID" value="MFC3202443.1"/>
    <property type="molecule type" value="Genomic_DNA"/>
</dbReference>
<gene>
    <name evidence="2" type="ORF">ACFOEW_11515</name>
</gene>
<dbReference type="RefSeq" id="WP_123324825.1">
    <property type="nucleotide sequence ID" value="NZ_JBHRSX010000022.1"/>
</dbReference>
<dbReference type="Pfam" id="PF08867">
    <property type="entry name" value="FRG"/>
    <property type="match status" value="1"/>
</dbReference>